<dbReference type="InterPro" id="IPR018834">
    <property type="entry name" value="DNA/RNA-bd_Est1-type"/>
</dbReference>
<protein>
    <submittedName>
        <fullName evidence="2">Telomerase-binding protein EST1A</fullName>
    </submittedName>
</protein>
<dbReference type="Proteomes" id="UP000236333">
    <property type="component" value="Unassembled WGS sequence"/>
</dbReference>
<dbReference type="GO" id="GO:0070034">
    <property type="term" value="F:telomerase RNA binding"/>
    <property type="evidence" value="ECO:0007669"/>
    <property type="project" value="TreeGrafter"/>
</dbReference>
<dbReference type="SUPFAM" id="SSF48452">
    <property type="entry name" value="TPR-like"/>
    <property type="match status" value="1"/>
</dbReference>
<dbReference type="PANTHER" id="PTHR15696">
    <property type="entry name" value="SMG-7 SUPPRESSOR WITH MORPHOLOGICAL EFFECT ON GENITALIA PROTEIN 7"/>
    <property type="match status" value="1"/>
</dbReference>
<evidence type="ECO:0000259" key="1">
    <source>
        <dbReference type="Pfam" id="PF10373"/>
    </source>
</evidence>
<feature type="non-terminal residue" evidence="2">
    <location>
        <position position="135"/>
    </location>
</feature>
<evidence type="ECO:0000313" key="3">
    <source>
        <dbReference type="Proteomes" id="UP000236333"/>
    </source>
</evidence>
<dbReference type="OrthoDB" id="69928at2759"/>
<accession>A0A2J7ZGD6</accession>
<feature type="domain" description="DNA/RNA-binding" evidence="1">
    <location>
        <begin position="17"/>
        <end position="129"/>
    </location>
</feature>
<evidence type="ECO:0000313" key="2">
    <source>
        <dbReference type="EMBL" id="PNG99326.1"/>
    </source>
</evidence>
<dbReference type="GO" id="GO:0042162">
    <property type="term" value="F:telomeric DNA binding"/>
    <property type="evidence" value="ECO:0007669"/>
    <property type="project" value="TreeGrafter"/>
</dbReference>
<name>A0A2J7ZGD6_9CHLO</name>
<dbReference type="GO" id="GO:0005697">
    <property type="term" value="C:telomerase holoenzyme complex"/>
    <property type="evidence" value="ECO:0007669"/>
    <property type="project" value="TreeGrafter"/>
</dbReference>
<keyword evidence="3" id="KW-1185">Reference proteome</keyword>
<dbReference type="GO" id="GO:0000184">
    <property type="term" value="P:nuclear-transcribed mRNA catabolic process, nonsense-mediated decay"/>
    <property type="evidence" value="ECO:0007669"/>
    <property type="project" value="TreeGrafter"/>
</dbReference>
<dbReference type="InterPro" id="IPR011990">
    <property type="entry name" value="TPR-like_helical_dom_sf"/>
</dbReference>
<organism evidence="2 3">
    <name type="scientific">Tetrabaena socialis</name>
    <dbReference type="NCBI Taxonomy" id="47790"/>
    <lineage>
        <taxon>Eukaryota</taxon>
        <taxon>Viridiplantae</taxon>
        <taxon>Chlorophyta</taxon>
        <taxon>core chlorophytes</taxon>
        <taxon>Chlorophyceae</taxon>
        <taxon>CS clade</taxon>
        <taxon>Chlamydomonadales</taxon>
        <taxon>Tetrabaenaceae</taxon>
        <taxon>Tetrabaena</taxon>
    </lineage>
</organism>
<dbReference type="Gene3D" id="1.25.40.10">
    <property type="entry name" value="Tetratricopeptide repeat domain"/>
    <property type="match status" value="1"/>
</dbReference>
<gene>
    <name evidence="2" type="ORF">TSOC_014942</name>
</gene>
<dbReference type="Pfam" id="PF10373">
    <property type="entry name" value="EST1_DNA_bind"/>
    <property type="match status" value="1"/>
</dbReference>
<reference evidence="2 3" key="1">
    <citation type="journal article" date="2017" name="Mol. Biol. Evol.">
        <title>The 4-celled Tetrabaena socialis nuclear genome reveals the essential components for genetic control of cell number at the origin of multicellularity in the volvocine lineage.</title>
        <authorList>
            <person name="Featherston J."/>
            <person name="Arakaki Y."/>
            <person name="Hanschen E.R."/>
            <person name="Ferris P.J."/>
            <person name="Michod R.E."/>
            <person name="Olson B.J.S.C."/>
            <person name="Nozaki H."/>
            <person name="Durand P.M."/>
        </authorList>
    </citation>
    <scope>NUCLEOTIDE SEQUENCE [LARGE SCALE GENOMIC DNA]</scope>
    <source>
        <strain evidence="2 3">NIES-571</strain>
    </source>
</reference>
<proteinExistence type="predicted"/>
<dbReference type="PANTHER" id="PTHR15696:SF0">
    <property type="entry name" value="TELOMERASE-BINDING PROTEIN EST1A"/>
    <property type="match status" value="1"/>
</dbReference>
<sequence length="135" mass="15038">MALKERPTSARPLWERAMSYYRQAARVLPASGNPYNQMAVMAYHTNEELRAVYFYFRSLAVAMPFSTARENLLLLFEKNRSRYGFIAAAHASAALHGGADASARAAAGAASDVSIRFVRLHGLLFDRINTEQLPE</sequence>
<dbReference type="AlphaFoldDB" id="A0A2J7ZGD6"/>
<dbReference type="InterPro" id="IPR045153">
    <property type="entry name" value="Est1/Ebs1-like"/>
</dbReference>
<dbReference type="EMBL" id="PGGS01003264">
    <property type="protein sequence ID" value="PNG99326.1"/>
    <property type="molecule type" value="Genomic_DNA"/>
</dbReference>
<comment type="caution">
    <text evidence="2">The sequence shown here is derived from an EMBL/GenBank/DDBJ whole genome shotgun (WGS) entry which is preliminary data.</text>
</comment>